<evidence type="ECO:0008006" key="4">
    <source>
        <dbReference type="Google" id="ProtNLM"/>
    </source>
</evidence>
<dbReference type="SUPFAM" id="SSF50370">
    <property type="entry name" value="Ricin B-like lectins"/>
    <property type="match status" value="1"/>
</dbReference>
<dbReference type="InterPro" id="IPR035992">
    <property type="entry name" value="Ricin_B-like_lectins"/>
</dbReference>
<feature type="chain" id="PRO_5032741750" description="Ricin B lectin domain-containing protein" evidence="1">
    <location>
        <begin position="32"/>
        <end position="190"/>
    </location>
</feature>
<keyword evidence="1" id="KW-0732">Signal</keyword>
<proteinExistence type="predicted"/>
<gene>
    <name evidence="2" type="ORF">HNP84_004227</name>
</gene>
<organism evidence="2 3">
    <name type="scientific">Thermocatellispora tengchongensis</name>
    <dbReference type="NCBI Taxonomy" id="1073253"/>
    <lineage>
        <taxon>Bacteria</taxon>
        <taxon>Bacillati</taxon>
        <taxon>Actinomycetota</taxon>
        <taxon>Actinomycetes</taxon>
        <taxon>Streptosporangiales</taxon>
        <taxon>Streptosporangiaceae</taxon>
        <taxon>Thermocatellispora</taxon>
    </lineage>
</organism>
<dbReference type="Gene3D" id="2.80.10.50">
    <property type="match status" value="1"/>
</dbReference>
<sequence length="190" mass="20868">MPHSPQQRGFALAVTAAAAIAVAGAAAPASAATPASSAIVLGVVDERPTYKIDNVVTGGHLVPEGWGSNSNDIPIYAVVSDLGNGWNFRERRDLDGWAYYQIRNSTTKKCIRPAPFAVGNRTLVIQETCDTADSYQYWRVERSISSPQRVQIINRASEDAFQPWTPLNVDQWVFMTNPGTDLTHWVLRPQ</sequence>
<protein>
    <recommendedName>
        <fullName evidence="4">Ricin B lectin domain-containing protein</fullName>
    </recommendedName>
</protein>
<comment type="caution">
    <text evidence="2">The sequence shown here is derived from an EMBL/GenBank/DDBJ whole genome shotgun (WGS) entry which is preliminary data.</text>
</comment>
<evidence type="ECO:0000256" key="1">
    <source>
        <dbReference type="SAM" id="SignalP"/>
    </source>
</evidence>
<dbReference type="AlphaFoldDB" id="A0A840PEM9"/>
<dbReference type="CDD" id="cd00161">
    <property type="entry name" value="beta-trefoil_Ricin-like"/>
    <property type="match status" value="1"/>
</dbReference>
<evidence type="ECO:0000313" key="3">
    <source>
        <dbReference type="Proteomes" id="UP000578449"/>
    </source>
</evidence>
<name>A0A840PEM9_9ACTN</name>
<keyword evidence="3" id="KW-1185">Reference proteome</keyword>
<reference evidence="2 3" key="1">
    <citation type="submission" date="2020-08" db="EMBL/GenBank/DDBJ databases">
        <title>Genomic Encyclopedia of Type Strains, Phase IV (KMG-IV): sequencing the most valuable type-strain genomes for metagenomic binning, comparative biology and taxonomic classification.</title>
        <authorList>
            <person name="Goeker M."/>
        </authorList>
    </citation>
    <scope>NUCLEOTIDE SEQUENCE [LARGE SCALE GENOMIC DNA]</scope>
    <source>
        <strain evidence="2 3">DSM 45615</strain>
    </source>
</reference>
<dbReference type="EMBL" id="JACHGN010000008">
    <property type="protein sequence ID" value="MBB5134495.1"/>
    <property type="molecule type" value="Genomic_DNA"/>
</dbReference>
<dbReference type="Proteomes" id="UP000578449">
    <property type="component" value="Unassembled WGS sequence"/>
</dbReference>
<evidence type="ECO:0000313" key="2">
    <source>
        <dbReference type="EMBL" id="MBB5134495.1"/>
    </source>
</evidence>
<accession>A0A840PEM9</accession>
<feature type="signal peptide" evidence="1">
    <location>
        <begin position="1"/>
        <end position="31"/>
    </location>
</feature>
<dbReference type="RefSeq" id="WP_185051389.1">
    <property type="nucleotide sequence ID" value="NZ_BAABIX010000007.1"/>
</dbReference>